<dbReference type="Gene3D" id="1.10.10.10">
    <property type="entry name" value="Winged helix-like DNA-binding domain superfamily/Winged helix DNA-binding domain"/>
    <property type="match status" value="1"/>
</dbReference>
<dbReference type="Pfam" id="PF00072">
    <property type="entry name" value="Response_reg"/>
    <property type="match status" value="1"/>
</dbReference>
<dbReference type="InterPro" id="IPR039420">
    <property type="entry name" value="WalR-like"/>
</dbReference>
<reference evidence="6 7" key="1">
    <citation type="submission" date="2016-05" db="EMBL/GenBank/DDBJ databases">
        <authorList>
            <person name="Gu J."/>
        </authorList>
    </citation>
    <scope>NUCLEOTIDE SEQUENCE [LARGE SCALE GENOMIC DNA]</scope>
    <source>
        <strain evidence="6 7">ACCC40021</strain>
    </source>
</reference>
<evidence type="ECO:0000259" key="4">
    <source>
        <dbReference type="PROSITE" id="PS50110"/>
    </source>
</evidence>
<evidence type="ECO:0000259" key="5">
    <source>
        <dbReference type="PROSITE" id="PS51755"/>
    </source>
</evidence>
<dbReference type="Proteomes" id="UP000187191">
    <property type="component" value="Chromosome"/>
</dbReference>
<feature type="domain" description="Response regulatory" evidence="4">
    <location>
        <begin position="34"/>
        <end position="148"/>
    </location>
</feature>
<evidence type="ECO:0000256" key="3">
    <source>
        <dbReference type="PROSITE-ProRule" id="PRU01091"/>
    </source>
</evidence>
<dbReference type="InterPro" id="IPR036388">
    <property type="entry name" value="WH-like_DNA-bd_sf"/>
</dbReference>
<dbReference type="CDD" id="cd00383">
    <property type="entry name" value="trans_reg_C"/>
    <property type="match status" value="1"/>
</dbReference>
<keyword evidence="7" id="KW-1185">Reference proteome</keyword>
<dbReference type="SUPFAM" id="SSF52172">
    <property type="entry name" value="CheY-like"/>
    <property type="match status" value="1"/>
</dbReference>
<dbReference type="SMART" id="SM00862">
    <property type="entry name" value="Trans_reg_C"/>
    <property type="match status" value="1"/>
</dbReference>
<dbReference type="PROSITE" id="PS51755">
    <property type="entry name" value="OMPR_PHOB"/>
    <property type="match status" value="1"/>
</dbReference>
<dbReference type="PROSITE" id="PS50110">
    <property type="entry name" value="RESPONSE_REGULATORY"/>
    <property type="match status" value="1"/>
</dbReference>
<dbReference type="InterPro" id="IPR001867">
    <property type="entry name" value="OmpR/PhoB-type_DNA-bd"/>
</dbReference>
<gene>
    <name evidence="6" type="ORF">A7J05_18450</name>
</gene>
<dbReference type="PANTHER" id="PTHR48111">
    <property type="entry name" value="REGULATOR OF RPOS"/>
    <property type="match status" value="1"/>
</dbReference>
<dbReference type="InterPro" id="IPR011006">
    <property type="entry name" value="CheY-like_superfamily"/>
</dbReference>
<dbReference type="GO" id="GO:0003677">
    <property type="term" value="F:DNA binding"/>
    <property type="evidence" value="ECO:0007669"/>
    <property type="project" value="UniProtKB-KW"/>
</dbReference>
<dbReference type="CDD" id="cd17615">
    <property type="entry name" value="REC_OmpR_MtPhoP-like"/>
    <property type="match status" value="1"/>
</dbReference>
<evidence type="ECO:0000256" key="2">
    <source>
        <dbReference type="PROSITE-ProRule" id="PRU00169"/>
    </source>
</evidence>
<evidence type="ECO:0000256" key="1">
    <source>
        <dbReference type="ARBA" id="ARBA00023125"/>
    </source>
</evidence>
<protein>
    <submittedName>
        <fullName evidence="6">DNA-binding response regulator</fullName>
    </submittedName>
</protein>
<sequence length="262" mass="28860">MLSRAAPKVWGMTTISPQAHAHSALLRPDGSPVRVLVVDDEVSLTELLSMALRYEGWQIRSAGDGAGAVRAARSFRPDAVVLDMMLPDMDGLSLLGRLRRELPDVPVLFLTAKDAVEDRIAGLTAGGDDYVTKPFSLEEVVARLRGLIRRAGAADKRSDSTLVVGDLTLDEDSHEVTRGGDSIHLTATEFELLRYLMRNPRRVLSKAQILDRVWNYDFGGQANVVELYISYLRRKIDAGREPMIHTRRGAGYLIKSAVPVPS</sequence>
<feature type="domain" description="OmpR/PhoB-type" evidence="5">
    <location>
        <begin position="159"/>
        <end position="256"/>
    </location>
</feature>
<feature type="modified residue" description="4-aspartylphosphate" evidence="2">
    <location>
        <position position="83"/>
    </location>
</feature>
<dbReference type="Gene3D" id="6.10.250.690">
    <property type="match status" value="1"/>
</dbReference>
<organism evidence="6 7">
    <name type="scientific">Streptomyces alfalfae</name>
    <dbReference type="NCBI Taxonomy" id="1642299"/>
    <lineage>
        <taxon>Bacteria</taxon>
        <taxon>Bacillati</taxon>
        <taxon>Actinomycetota</taxon>
        <taxon>Actinomycetes</taxon>
        <taxon>Kitasatosporales</taxon>
        <taxon>Streptomycetaceae</taxon>
        <taxon>Streptomyces</taxon>
    </lineage>
</organism>
<dbReference type="SMART" id="SM00448">
    <property type="entry name" value="REC"/>
    <property type="match status" value="1"/>
</dbReference>
<evidence type="ECO:0000313" key="6">
    <source>
        <dbReference type="EMBL" id="APY87447.1"/>
    </source>
</evidence>
<accession>A0ABM6GU40</accession>
<feature type="DNA-binding region" description="OmpR/PhoB-type" evidence="3">
    <location>
        <begin position="159"/>
        <end position="256"/>
    </location>
</feature>
<keyword evidence="1 3" id="KW-0238">DNA-binding</keyword>
<dbReference type="InterPro" id="IPR001789">
    <property type="entry name" value="Sig_transdc_resp-reg_receiver"/>
</dbReference>
<dbReference type="Pfam" id="PF00486">
    <property type="entry name" value="Trans_reg_C"/>
    <property type="match status" value="1"/>
</dbReference>
<dbReference type="Gene3D" id="3.40.50.2300">
    <property type="match status" value="1"/>
</dbReference>
<keyword evidence="2" id="KW-0597">Phosphoprotein</keyword>
<name>A0ABM6GU40_9ACTN</name>
<dbReference type="PANTHER" id="PTHR48111:SF28">
    <property type="entry name" value="TRANSCRIPTIONAL REGULATORY PROTEIN TCRX-RELATED"/>
    <property type="match status" value="1"/>
</dbReference>
<dbReference type="EMBL" id="CP015588">
    <property type="protein sequence ID" value="APY87447.1"/>
    <property type="molecule type" value="Genomic_DNA"/>
</dbReference>
<proteinExistence type="predicted"/>
<evidence type="ECO:0000313" key="7">
    <source>
        <dbReference type="Proteomes" id="UP000187191"/>
    </source>
</evidence>